<evidence type="ECO:0000256" key="7">
    <source>
        <dbReference type="ARBA" id="ARBA00023012"/>
    </source>
</evidence>
<dbReference type="InterPro" id="IPR003661">
    <property type="entry name" value="HisK_dim/P_dom"/>
</dbReference>
<evidence type="ECO:0000259" key="9">
    <source>
        <dbReference type="PROSITE" id="PS50109"/>
    </source>
</evidence>
<evidence type="ECO:0000256" key="6">
    <source>
        <dbReference type="ARBA" id="ARBA00022777"/>
    </source>
</evidence>
<dbReference type="Pfam" id="PF02518">
    <property type="entry name" value="HATPase_c"/>
    <property type="match status" value="1"/>
</dbReference>
<comment type="catalytic activity">
    <reaction evidence="1">
        <text>ATP + protein L-histidine = ADP + protein N-phospho-L-histidine.</text>
        <dbReference type="EC" id="2.7.13.3"/>
    </reaction>
</comment>
<reference evidence="10 11" key="1">
    <citation type="submission" date="2013-09" db="EMBL/GenBank/DDBJ databases">
        <title>Biodegradation of hydrocarbons in the deep terrestrial subsurface : characterization of a microbial consortium composed of two Desulfotomaculum species originating from a deep geological formation.</title>
        <authorList>
            <person name="Aullo T."/>
            <person name="Berlendis S."/>
            <person name="Lascourreges J.-F."/>
            <person name="Dessort D."/>
            <person name="Saint-Laurent S."/>
            <person name="Schraauwers B."/>
            <person name="Mas J."/>
            <person name="Magot M."/>
            <person name="Ranchou-Peyruse A."/>
        </authorList>
    </citation>
    <scope>NUCLEOTIDE SEQUENCE [LARGE SCALE GENOMIC DNA]</scope>
    <source>
        <strain evidence="10 11">Bs107</strain>
    </source>
</reference>
<dbReference type="EMBL" id="AWQQ01000055">
    <property type="protein sequence ID" value="PHJ38093.1"/>
    <property type="molecule type" value="Genomic_DNA"/>
</dbReference>
<dbReference type="SUPFAM" id="SSF55874">
    <property type="entry name" value="ATPase domain of HSP90 chaperone/DNA topoisomerase II/histidine kinase"/>
    <property type="match status" value="1"/>
</dbReference>
<evidence type="ECO:0000256" key="1">
    <source>
        <dbReference type="ARBA" id="ARBA00000085"/>
    </source>
</evidence>
<dbReference type="SMART" id="SM00388">
    <property type="entry name" value="HisKA"/>
    <property type="match status" value="1"/>
</dbReference>
<feature type="coiled-coil region" evidence="8">
    <location>
        <begin position="24"/>
        <end position="51"/>
    </location>
</feature>
<proteinExistence type="predicted"/>
<protein>
    <recommendedName>
        <fullName evidence="3">histidine kinase</fullName>
        <ecNumber evidence="3">2.7.13.3</ecNumber>
    </recommendedName>
</protein>
<feature type="domain" description="Histidine kinase" evidence="9">
    <location>
        <begin position="72"/>
        <end position="283"/>
    </location>
</feature>
<keyword evidence="11" id="KW-1185">Reference proteome</keyword>
<dbReference type="SMART" id="SM00387">
    <property type="entry name" value="HATPase_c"/>
    <property type="match status" value="1"/>
</dbReference>
<evidence type="ECO:0000313" key="11">
    <source>
        <dbReference type="Proteomes" id="UP000222564"/>
    </source>
</evidence>
<dbReference type="SUPFAM" id="SSF47384">
    <property type="entry name" value="Homodimeric domain of signal transducing histidine kinase"/>
    <property type="match status" value="1"/>
</dbReference>
<dbReference type="GO" id="GO:0000155">
    <property type="term" value="F:phosphorelay sensor kinase activity"/>
    <property type="evidence" value="ECO:0007669"/>
    <property type="project" value="InterPro"/>
</dbReference>
<dbReference type="RefSeq" id="WP_180261057.1">
    <property type="nucleotide sequence ID" value="NZ_AWQQ01000055.1"/>
</dbReference>
<dbReference type="GO" id="GO:0030295">
    <property type="term" value="F:protein kinase activator activity"/>
    <property type="evidence" value="ECO:0007669"/>
    <property type="project" value="TreeGrafter"/>
</dbReference>
<evidence type="ECO:0000256" key="2">
    <source>
        <dbReference type="ARBA" id="ARBA00004370"/>
    </source>
</evidence>
<dbReference type="InterPro" id="IPR036890">
    <property type="entry name" value="HATPase_C_sf"/>
</dbReference>
<dbReference type="FunFam" id="3.30.565.10:FF:000006">
    <property type="entry name" value="Sensor histidine kinase WalK"/>
    <property type="match status" value="1"/>
</dbReference>
<dbReference type="InterPro" id="IPR003594">
    <property type="entry name" value="HATPase_dom"/>
</dbReference>
<evidence type="ECO:0000256" key="4">
    <source>
        <dbReference type="ARBA" id="ARBA00022553"/>
    </source>
</evidence>
<dbReference type="GO" id="GO:0016020">
    <property type="term" value="C:membrane"/>
    <property type="evidence" value="ECO:0007669"/>
    <property type="project" value="UniProtKB-SubCell"/>
</dbReference>
<dbReference type="InterPro" id="IPR005467">
    <property type="entry name" value="His_kinase_dom"/>
</dbReference>
<dbReference type="PANTHER" id="PTHR42878">
    <property type="entry name" value="TWO-COMPONENT HISTIDINE KINASE"/>
    <property type="match status" value="1"/>
</dbReference>
<dbReference type="Gene3D" id="1.10.287.130">
    <property type="match status" value="1"/>
</dbReference>
<dbReference type="CDD" id="cd00082">
    <property type="entry name" value="HisKA"/>
    <property type="match status" value="1"/>
</dbReference>
<organism evidence="10 11">
    <name type="scientific">Desulforamulus profundi</name>
    <dbReference type="NCBI Taxonomy" id="1383067"/>
    <lineage>
        <taxon>Bacteria</taxon>
        <taxon>Bacillati</taxon>
        <taxon>Bacillota</taxon>
        <taxon>Clostridia</taxon>
        <taxon>Eubacteriales</taxon>
        <taxon>Peptococcaceae</taxon>
        <taxon>Desulforamulus</taxon>
    </lineage>
</organism>
<dbReference type="GO" id="GO:0000156">
    <property type="term" value="F:phosphorelay response regulator activity"/>
    <property type="evidence" value="ECO:0007669"/>
    <property type="project" value="TreeGrafter"/>
</dbReference>
<evidence type="ECO:0000256" key="8">
    <source>
        <dbReference type="SAM" id="Coils"/>
    </source>
</evidence>
<keyword evidence="5" id="KW-0808">Transferase</keyword>
<evidence type="ECO:0000313" key="10">
    <source>
        <dbReference type="EMBL" id="PHJ38093.1"/>
    </source>
</evidence>
<evidence type="ECO:0000256" key="3">
    <source>
        <dbReference type="ARBA" id="ARBA00012438"/>
    </source>
</evidence>
<keyword evidence="8" id="KW-0175">Coiled coil</keyword>
<comment type="caution">
    <text evidence="10">The sequence shown here is derived from an EMBL/GenBank/DDBJ whole genome shotgun (WGS) entry which is preliminary data.</text>
</comment>
<dbReference type="Proteomes" id="UP000222564">
    <property type="component" value="Unassembled WGS sequence"/>
</dbReference>
<name>A0A2C6MFB9_9FIRM</name>
<dbReference type="Gene3D" id="3.30.565.10">
    <property type="entry name" value="Histidine kinase-like ATPase, C-terminal domain"/>
    <property type="match status" value="1"/>
</dbReference>
<dbReference type="PROSITE" id="PS50109">
    <property type="entry name" value="HIS_KIN"/>
    <property type="match status" value="1"/>
</dbReference>
<dbReference type="InterPro" id="IPR004358">
    <property type="entry name" value="Sig_transdc_His_kin-like_C"/>
</dbReference>
<dbReference type="GO" id="GO:0007234">
    <property type="term" value="P:osmosensory signaling via phosphorelay pathway"/>
    <property type="evidence" value="ECO:0007669"/>
    <property type="project" value="TreeGrafter"/>
</dbReference>
<dbReference type="PANTHER" id="PTHR42878:SF15">
    <property type="entry name" value="BACTERIOPHYTOCHROME"/>
    <property type="match status" value="1"/>
</dbReference>
<accession>A0A2C6MFB9</accession>
<keyword evidence="4" id="KW-0597">Phosphoprotein</keyword>
<gene>
    <name evidence="10" type="ORF">P378_11295</name>
</gene>
<dbReference type="InterPro" id="IPR036097">
    <property type="entry name" value="HisK_dim/P_sf"/>
</dbReference>
<comment type="subcellular location">
    <subcellularLocation>
        <location evidence="2">Membrane</location>
    </subcellularLocation>
</comment>
<dbReference type="AlphaFoldDB" id="A0A2C6MFB9"/>
<dbReference type="EC" id="2.7.13.3" evidence="3"/>
<dbReference type="Pfam" id="PF00512">
    <property type="entry name" value="HisKA"/>
    <property type="match status" value="1"/>
</dbReference>
<evidence type="ECO:0000256" key="5">
    <source>
        <dbReference type="ARBA" id="ARBA00022679"/>
    </source>
</evidence>
<dbReference type="InterPro" id="IPR050351">
    <property type="entry name" value="BphY/WalK/GraS-like"/>
</dbReference>
<sequence>MKEENMKKYQEQLENLVLGRTYELMETNKKLQQEIMERRRAEETIKELNDILQRRVLELDHTNKELESFNFSVSHDLRNYLRGIDGFSLALLEDYSDQLDERGKEYLHNIRQAARCMERYIQDLVNLSKGNLFQLFFEEIDLSNLVEEIAKELQRLEPGRKARFIITPGLAATGDKQLLRIALENLLDNAWKFTGKQPETLIEFGITRNRNVEAFFLRDNGAGFDMAYREKLFQPFQRMHALAEFPGTGIGLATVQRIIRRHGGDIWAQGGVGKGAMFYFTLK</sequence>
<dbReference type="PRINTS" id="PR00344">
    <property type="entry name" value="BCTRLSENSOR"/>
</dbReference>
<keyword evidence="6 10" id="KW-0418">Kinase</keyword>
<keyword evidence="7" id="KW-0902">Two-component regulatory system</keyword>